<keyword evidence="1" id="KW-0378">Hydrolase</keyword>
<sequence length="319" mass="34059">MNILAPLRGSTEVGVLLEAGADEFFCGVTPPGWEARFGGTWANRRAPLSAGVADLADFERILSSTAGRPVFVTLNAPYYPGGAVEMLAGFGAQLLEMGAAGLIVADTELLLALVDAGHGASIHVSSLATCINAGSAAFYRDLGVSRIILPRHLTLAEMESIVIPGVEFEVFLLNDGCVFEEGLCATTHAAGAFCTLDGEGTEGVSPETLERYAFWKWTLNHCECRTGNGYPLGPCGLCAIPRLLASGISSLKVVGREASLERKEASVRIAALSLRLAREGASPEEIRQAVVNLRGWPQMCEERHLCYYPDLWEREGSPC</sequence>
<keyword evidence="1" id="KW-0645">Protease</keyword>
<evidence type="ECO:0000313" key="1">
    <source>
        <dbReference type="EMBL" id="TWJ18730.1"/>
    </source>
</evidence>
<keyword evidence="2" id="KW-1185">Reference proteome</keyword>
<reference evidence="1 2" key="1">
    <citation type="submission" date="2019-07" db="EMBL/GenBank/DDBJ databases">
        <title>Genomic Encyclopedia of Archaeal and Bacterial Type Strains, Phase II (KMG-II): from individual species to whole genera.</title>
        <authorList>
            <person name="Goeker M."/>
        </authorList>
    </citation>
    <scope>NUCLEOTIDE SEQUENCE [LARGE SCALE GENOMIC DNA]</scope>
    <source>
        <strain evidence="1 2">ATCC BAA-1139</strain>
    </source>
</reference>
<dbReference type="GO" id="GO:0006508">
    <property type="term" value="P:proteolysis"/>
    <property type="evidence" value="ECO:0007669"/>
    <property type="project" value="UniProtKB-KW"/>
</dbReference>
<gene>
    <name evidence="1" type="ORF">JN12_02550</name>
</gene>
<dbReference type="Pfam" id="PF01136">
    <property type="entry name" value="Peptidase_U32"/>
    <property type="match status" value="1"/>
</dbReference>
<dbReference type="InterPro" id="IPR001539">
    <property type="entry name" value="Peptidase_U32"/>
</dbReference>
<dbReference type="EMBL" id="VLLN01000015">
    <property type="protein sequence ID" value="TWJ18730.1"/>
    <property type="molecule type" value="Genomic_DNA"/>
</dbReference>
<comment type="caution">
    <text evidence="1">The sequence shown here is derived from an EMBL/GenBank/DDBJ whole genome shotgun (WGS) entry which is preliminary data.</text>
</comment>
<organism evidence="1 2">
    <name type="scientific">Geobacter argillaceus</name>
    <dbReference type="NCBI Taxonomy" id="345631"/>
    <lineage>
        <taxon>Bacteria</taxon>
        <taxon>Pseudomonadati</taxon>
        <taxon>Thermodesulfobacteriota</taxon>
        <taxon>Desulfuromonadia</taxon>
        <taxon>Geobacterales</taxon>
        <taxon>Geobacteraceae</taxon>
        <taxon>Geobacter</taxon>
    </lineage>
</organism>
<dbReference type="InterPro" id="IPR051454">
    <property type="entry name" value="RNA/ubiquinone_mod_enzymes"/>
</dbReference>
<evidence type="ECO:0000313" key="2">
    <source>
        <dbReference type="Proteomes" id="UP000319449"/>
    </source>
</evidence>
<name>A0A562VLG7_9BACT</name>
<dbReference type="GO" id="GO:0008233">
    <property type="term" value="F:peptidase activity"/>
    <property type="evidence" value="ECO:0007669"/>
    <property type="project" value="UniProtKB-KW"/>
</dbReference>
<dbReference type="AlphaFoldDB" id="A0A562VLG7"/>
<proteinExistence type="predicted"/>
<dbReference type="OrthoDB" id="1983353at2"/>
<protein>
    <submittedName>
        <fullName evidence="1">Putative protease</fullName>
    </submittedName>
</protein>
<accession>A0A562VLG7</accession>
<dbReference type="RefSeq" id="WP_145023319.1">
    <property type="nucleotide sequence ID" value="NZ_VLLN01000015.1"/>
</dbReference>
<dbReference type="Proteomes" id="UP000319449">
    <property type="component" value="Unassembled WGS sequence"/>
</dbReference>
<dbReference type="PANTHER" id="PTHR30217:SF3">
    <property type="entry name" value="UBIQUINONE BIOSYNTHESIS PROTEIN UBIU"/>
    <property type="match status" value="1"/>
</dbReference>
<dbReference type="PANTHER" id="PTHR30217">
    <property type="entry name" value="PEPTIDASE U32 FAMILY"/>
    <property type="match status" value="1"/>
</dbReference>